<reference evidence="1 2" key="1">
    <citation type="journal article" date="2020" name="IScience">
        <title>Genome Sequencing of the Endangered Kingdonia uniflora (Circaeasteraceae, Ranunculales) Reveals Potential Mechanisms of Evolutionary Specialization.</title>
        <authorList>
            <person name="Sun Y."/>
            <person name="Deng T."/>
            <person name="Zhang A."/>
            <person name="Moore M.J."/>
            <person name="Landis J.B."/>
            <person name="Lin N."/>
            <person name="Zhang H."/>
            <person name="Zhang X."/>
            <person name="Huang J."/>
            <person name="Zhang X."/>
            <person name="Sun H."/>
            <person name="Wang H."/>
        </authorList>
    </citation>
    <scope>NUCLEOTIDE SEQUENCE [LARGE SCALE GENOMIC DNA]</scope>
    <source>
        <strain evidence="1">TB1705</strain>
        <tissue evidence="1">Leaf</tissue>
    </source>
</reference>
<dbReference type="AlphaFoldDB" id="A0A7J7L3G6"/>
<gene>
    <name evidence="1" type="ORF">GIB67_030883</name>
</gene>
<dbReference type="Proteomes" id="UP000541444">
    <property type="component" value="Unassembled WGS sequence"/>
</dbReference>
<evidence type="ECO:0000313" key="1">
    <source>
        <dbReference type="EMBL" id="KAF6137119.1"/>
    </source>
</evidence>
<name>A0A7J7L3G6_9MAGN</name>
<accession>A0A7J7L3G6</accession>
<protein>
    <submittedName>
        <fullName evidence="1">Uncharacterized protein</fullName>
    </submittedName>
</protein>
<sequence length="255" mass="28893">MHDKVLVRRIRSASNSSFKMVPSTSGRVGDEGNIDIGEYTSRHEVDPISVRTLGNDYVLVGKDELSGDFLKHGVKIYREYFDEEGDSSYYLIFDLEAEKLVRGIPDEISLEYFDGDESDDLEEGFFYYLAQFNYGFSLSFSNFVNGIMNRIKACRTQLNGKVCKVLSVCEALNLKWIYEDRDRRLTSEDIMKFYNYVELVNVGNGEAKNNPKKTKVGELPPLSSKVIVIEPAMAPGIQGSTDLKSVEANFYLPYA</sequence>
<comment type="caution">
    <text evidence="1">The sequence shown here is derived from an EMBL/GenBank/DDBJ whole genome shotgun (WGS) entry which is preliminary data.</text>
</comment>
<proteinExistence type="predicted"/>
<organism evidence="1 2">
    <name type="scientific">Kingdonia uniflora</name>
    <dbReference type="NCBI Taxonomy" id="39325"/>
    <lineage>
        <taxon>Eukaryota</taxon>
        <taxon>Viridiplantae</taxon>
        <taxon>Streptophyta</taxon>
        <taxon>Embryophyta</taxon>
        <taxon>Tracheophyta</taxon>
        <taxon>Spermatophyta</taxon>
        <taxon>Magnoliopsida</taxon>
        <taxon>Ranunculales</taxon>
        <taxon>Circaeasteraceae</taxon>
        <taxon>Kingdonia</taxon>
    </lineage>
</organism>
<dbReference type="EMBL" id="JACGCM010002660">
    <property type="protein sequence ID" value="KAF6137119.1"/>
    <property type="molecule type" value="Genomic_DNA"/>
</dbReference>
<keyword evidence="2" id="KW-1185">Reference proteome</keyword>
<evidence type="ECO:0000313" key="2">
    <source>
        <dbReference type="Proteomes" id="UP000541444"/>
    </source>
</evidence>